<comment type="subcellular location">
    <subcellularLocation>
        <location evidence="1">Membrane</location>
        <topology evidence="1">Multi-pass membrane protein</topology>
    </subcellularLocation>
</comment>
<gene>
    <name evidence="6" type="ORF">LARSCL_LOCUS909</name>
</gene>
<proteinExistence type="predicted"/>
<dbReference type="InterPro" id="IPR039283">
    <property type="entry name" value="MOSPD1/3"/>
</dbReference>
<dbReference type="Pfam" id="PF00635">
    <property type="entry name" value="Motile_Sperm"/>
    <property type="match status" value="1"/>
</dbReference>
<dbReference type="GO" id="GO:0005737">
    <property type="term" value="C:cytoplasm"/>
    <property type="evidence" value="ECO:0007669"/>
    <property type="project" value="TreeGrafter"/>
</dbReference>
<name>A0AAV1YTN0_9ARAC</name>
<feature type="domain" description="MSP" evidence="5">
    <location>
        <begin position="63"/>
        <end position="150"/>
    </location>
</feature>
<evidence type="ECO:0000256" key="2">
    <source>
        <dbReference type="ARBA" id="ARBA00022692"/>
    </source>
</evidence>
<keyword evidence="7" id="KW-1185">Reference proteome</keyword>
<evidence type="ECO:0000256" key="1">
    <source>
        <dbReference type="ARBA" id="ARBA00004141"/>
    </source>
</evidence>
<evidence type="ECO:0000313" key="6">
    <source>
        <dbReference type="EMBL" id="CAL1262286.1"/>
    </source>
</evidence>
<protein>
    <recommendedName>
        <fullName evidence="5">MSP domain-containing protein</fullName>
    </recommendedName>
</protein>
<evidence type="ECO:0000259" key="5">
    <source>
        <dbReference type="Pfam" id="PF00635"/>
    </source>
</evidence>
<dbReference type="SUPFAM" id="SSF49354">
    <property type="entry name" value="PapD-like"/>
    <property type="match status" value="1"/>
</dbReference>
<dbReference type="InterPro" id="IPR000535">
    <property type="entry name" value="MSP_dom"/>
</dbReference>
<dbReference type="GO" id="GO:0016020">
    <property type="term" value="C:membrane"/>
    <property type="evidence" value="ECO:0007669"/>
    <property type="project" value="UniProtKB-SubCell"/>
</dbReference>
<dbReference type="AlphaFoldDB" id="A0AAV1YTN0"/>
<keyword evidence="4" id="KW-0472">Membrane</keyword>
<dbReference type="Gene3D" id="2.60.40.10">
    <property type="entry name" value="Immunoglobulins"/>
    <property type="match status" value="1"/>
</dbReference>
<comment type="caution">
    <text evidence="6">The sequence shown here is derived from an EMBL/GenBank/DDBJ whole genome shotgun (WGS) entry which is preliminary data.</text>
</comment>
<evidence type="ECO:0000313" key="7">
    <source>
        <dbReference type="Proteomes" id="UP001497382"/>
    </source>
</evidence>
<dbReference type="PANTHER" id="PTHR34441">
    <property type="entry name" value="MOTILE SPERM DOMAIN-CONTAINING PROTEIN 1"/>
    <property type="match status" value="1"/>
</dbReference>
<evidence type="ECO:0000256" key="3">
    <source>
        <dbReference type="ARBA" id="ARBA00022989"/>
    </source>
</evidence>
<keyword evidence="3" id="KW-1133">Transmembrane helix</keyword>
<keyword evidence="2" id="KW-0812">Transmembrane</keyword>
<dbReference type="InterPro" id="IPR013783">
    <property type="entry name" value="Ig-like_fold"/>
</dbReference>
<sequence>MPLWPSDETANDETDDILDVDKFDVEKNGKLAEVHRKSVLKEVDRFAKEILMNDPSLLDKLPVFTTPHQQITFYADDPSSYQQLLSIINPYDFFVKFKIHVSPDCSKYSVSDAHGTIKPHHTATVTLHHLAVNASNIGVTDKIRVYMYSTVDRTRVSGKRDLAVVLLDSAPKERLRSHEVDRFQQLEASSAAQGQLRQQPLPMPIVQEQRSNNRVLYIAAIVLGILVLAMPKEGDINEYFPNILPRPTSEMKQMACFLLGILCTLLFQS</sequence>
<dbReference type="Proteomes" id="UP001497382">
    <property type="component" value="Unassembled WGS sequence"/>
</dbReference>
<reference evidence="6 7" key="1">
    <citation type="submission" date="2024-04" db="EMBL/GenBank/DDBJ databases">
        <authorList>
            <person name="Rising A."/>
            <person name="Reimegard J."/>
            <person name="Sonavane S."/>
            <person name="Akerstrom W."/>
            <person name="Nylinder S."/>
            <person name="Hedman E."/>
            <person name="Kallberg Y."/>
        </authorList>
    </citation>
    <scope>NUCLEOTIDE SEQUENCE [LARGE SCALE GENOMIC DNA]</scope>
</reference>
<evidence type="ECO:0000256" key="4">
    <source>
        <dbReference type="ARBA" id="ARBA00023136"/>
    </source>
</evidence>
<dbReference type="InterPro" id="IPR008962">
    <property type="entry name" value="PapD-like_sf"/>
</dbReference>
<organism evidence="6 7">
    <name type="scientific">Larinioides sclopetarius</name>
    <dbReference type="NCBI Taxonomy" id="280406"/>
    <lineage>
        <taxon>Eukaryota</taxon>
        <taxon>Metazoa</taxon>
        <taxon>Ecdysozoa</taxon>
        <taxon>Arthropoda</taxon>
        <taxon>Chelicerata</taxon>
        <taxon>Arachnida</taxon>
        <taxon>Araneae</taxon>
        <taxon>Araneomorphae</taxon>
        <taxon>Entelegynae</taxon>
        <taxon>Araneoidea</taxon>
        <taxon>Araneidae</taxon>
        <taxon>Larinioides</taxon>
    </lineage>
</organism>
<dbReference type="PANTHER" id="PTHR34441:SF1">
    <property type="entry name" value="MOTILE SPERM DOMAIN-CONTAINING 1"/>
    <property type="match status" value="1"/>
</dbReference>
<accession>A0AAV1YTN0</accession>
<dbReference type="EMBL" id="CAXIEN010000005">
    <property type="protein sequence ID" value="CAL1262286.1"/>
    <property type="molecule type" value="Genomic_DNA"/>
</dbReference>